<dbReference type="InterPro" id="IPR046947">
    <property type="entry name" value="LytR-like"/>
</dbReference>
<accession>A0A4R3YK22</accession>
<reference evidence="2 3" key="1">
    <citation type="submission" date="2019-03" db="EMBL/GenBank/DDBJ databases">
        <title>Genomic Encyclopedia of Type Strains, Phase IV (KMG-IV): sequencing the most valuable type-strain genomes for metagenomic binning, comparative biology and taxonomic classification.</title>
        <authorList>
            <person name="Goeker M."/>
        </authorList>
    </citation>
    <scope>NUCLEOTIDE SEQUENCE [LARGE SCALE GENOMIC DNA]</scope>
    <source>
        <strain evidence="2 3">DSM 29487</strain>
    </source>
</reference>
<dbReference type="Gene3D" id="3.40.50.2300">
    <property type="match status" value="1"/>
</dbReference>
<proteinExistence type="predicted"/>
<dbReference type="GO" id="GO:0003677">
    <property type="term" value="F:DNA binding"/>
    <property type="evidence" value="ECO:0007669"/>
    <property type="project" value="InterPro"/>
</dbReference>
<sequence length="231" mass="27717">MKFKIIDDDSNFSVQLKYDLYVHFKDYVNIEDIEILTNDFYKINLIDTDVIFIDIDLEKFDGIELSTQIRNIYPAIIIIFISSHENLVFNTLVVRPFQFIRKSKYNEDKYIVFRLLKKHLDMYYRNIILTIKGRMVKINITKIIYCISLGHELTIHTESRDYVIAKSILQFLNLLDSTNFVQIQRNVIINLSYSKEVTKKFVLLSPNYKFNIGRKYQKNLLEYYKKYLLTK</sequence>
<name>A0A4R3YK22_9FIRM</name>
<dbReference type="GeneID" id="98916587"/>
<dbReference type="SMART" id="SM00850">
    <property type="entry name" value="LytTR"/>
    <property type="match status" value="1"/>
</dbReference>
<dbReference type="PROSITE" id="PS50930">
    <property type="entry name" value="HTH_LYTTR"/>
    <property type="match status" value="1"/>
</dbReference>
<gene>
    <name evidence="2" type="ORF">EDD60_1295</name>
</gene>
<protein>
    <submittedName>
        <fullName evidence="2">LytTR family two component transcriptional regulator</fullName>
    </submittedName>
</protein>
<evidence type="ECO:0000259" key="1">
    <source>
        <dbReference type="PROSITE" id="PS50930"/>
    </source>
</evidence>
<dbReference type="SUPFAM" id="SSF52172">
    <property type="entry name" value="CheY-like"/>
    <property type="match status" value="1"/>
</dbReference>
<dbReference type="PANTHER" id="PTHR37299:SF1">
    <property type="entry name" value="STAGE 0 SPORULATION PROTEIN A HOMOLOG"/>
    <property type="match status" value="1"/>
</dbReference>
<feature type="domain" description="HTH LytTR-type" evidence="1">
    <location>
        <begin position="127"/>
        <end position="226"/>
    </location>
</feature>
<dbReference type="PANTHER" id="PTHR37299">
    <property type="entry name" value="TRANSCRIPTIONAL REGULATOR-RELATED"/>
    <property type="match status" value="1"/>
</dbReference>
<dbReference type="Proteomes" id="UP000295515">
    <property type="component" value="Unassembled WGS sequence"/>
</dbReference>
<dbReference type="Pfam" id="PF00072">
    <property type="entry name" value="Response_reg"/>
    <property type="match status" value="1"/>
</dbReference>
<evidence type="ECO:0000313" key="2">
    <source>
        <dbReference type="EMBL" id="TCV91738.1"/>
    </source>
</evidence>
<dbReference type="InterPro" id="IPR001789">
    <property type="entry name" value="Sig_transdc_resp-reg_receiver"/>
</dbReference>
<organism evidence="2 3">
    <name type="scientific">Longibaculum muris</name>
    <dbReference type="NCBI Taxonomy" id="1796628"/>
    <lineage>
        <taxon>Bacteria</taxon>
        <taxon>Bacillati</taxon>
        <taxon>Bacillota</taxon>
        <taxon>Erysipelotrichia</taxon>
        <taxon>Erysipelotrichales</taxon>
        <taxon>Coprobacillaceae</taxon>
        <taxon>Longibaculum</taxon>
    </lineage>
</organism>
<dbReference type="Pfam" id="PF04397">
    <property type="entry name" value="LytTR"/>
    <property type="match status" value="1"/>
</dbReference>
<evidence type="ECO:0000313" key="3">
    <source>
        <dbReference type="Proteomes" id="UP000295515"/>
    </source>
</evidence>
<dbReference type="GO" id="GO:0000156">
    <property type="term" value="F:phosphorelay response regulator activity"/>
    <property type="evidence" value="ECO:0007669"/>
    <property type="project" value="InterPro"/>
</dbReference>
<dbReference type="InterPro" id="IPR007492">
    <property type="entry name" value="LytTR_DNA-bd_dom"/>
</dbReference>
<dbReference type="EMBL" id="SMCQ01000029">
    <property type="protein sequence ID" value="TCV91738.1"/>
    <property type="molecule type" value="Genomic_DNA"/>
</dbReference>
<dbReference type="Gene3D" id="2.40.50.1020">
    <property type="entry name" value="LytTr DNA-binding domain"/>
    <property type="match status" value="1"/>
</dbReference>
<comment type="caution">
    <text evidence="2">The sequence shown here is derived from an EMBL/GenBank/DDBJ whole genome shotgun (WGS) entry which is preliminary data.</text>
</comment>
<dbReference type="InterPro" id="IPR011006">
    <property type="entry name" value="CheY-like_superfamily"/>
</dbReference>
<keyword evidence="3" id="KW-1185">Reference proteome</keyword>
<dbReference type="AlphaFoldDB" id="A0A4R3YK22"/>
<dbReference type="RefSeq" id="WP_132226512.1">
    <property type="nucleotide sequence ID" value="NZ_JANKBF010000024.1"/>
</dbReference>